<name>A0AAW2I3G4_9NEOP</name>
<evidence type="ECO:0000256" key="5">
    <source>
        <dbReference type="ARBA" id="ARBA00022801"/>
    </source>
</evidence>
<proteinExistence type="inferred from homology"/>
<dbReference type="GO" id="GO:0008233">
    <property type="term" value="F:peptidase activity"/>
    <property type="evidence" value="ECO:0007669"/>
    <property type="project" value="UniProtKB-KW"/>
</dbReference>
<keyword evidence="4" id="KW-0227">DNA damage</keyword>
<dbReference type="Gene3D" id="3.90.1680.10">
    <property type="entry name" value="SOS response associated peptidase-like"/>
    <property type="match status" value="1"/>
</dbReference>
<evidence type="ECO:0000256" key="7">
    <source>
        <dbReference type="ARBA" id="ARBA00023125"/>
    </source>
</evidence>
<keyword evidence="6" id="KW-0190">Covalent protein-DNA linkage</keyword>
<keyword evidence="8" id="KW-0456">Lyase</keyword>
<dbReference type="GO" id="GO:0106300">
    <property type="term" value="P:protein-DNA covalent cross-linking repair"/>
    <property type="evidence" value="ECO:0007669"/>
    <property type="project" value="InterPro"/>
</dbReference>
<gene>
    <name evidence="12" type="ORF">PYX00_003804</name>
</gene>
<evidence type="ECO:0000313" key="12">
    <source>
        <dbReference type="EMBL" id="KAL0276187.1"/>
    </source>
</evidence>
<dbReference type="PANTHER" id="PTHR13604">
    <property type="entry name" value="DC12-RELATED"/>
    <property type="match status" value="1"/>
</dbReference>
<keyword evidence="7" id="KW-0238">DNA-binding</keyword>
<evidence type="ECO:0000256" key="8">
    <source>
        <dbReference type="ARBA" id="ARBA00023239"/>
    </source>
</evidence>
<dbReference type="GO" id="GO:0003697">
    <property type="term" value="F:single-stranded DNA binding"/>
    <property type="evidence" value="ECO:0007669"/>
    <property type="project" value="InterPro"/>
</dbReference>
<evidence type="ECO:0000256" key="11">
    <source>
        <dbReference type="ARBA" id="ARBA00031130"/>
    </source>
</evidence>
<evidence type="ECO:0000256" key="10">
    <source>
        <dbReference type="ARBA" id="ARBA00030898"/>
    </source>
</evidence>
<evidence type="ECO:0000256" key="4">
    <source>
        <dbReference type="ARBA" id="ARBA00022763"/>
    </source>
</evidence>
<dbReference type="InterPro" id="IPR036590">
    <property type="entry name" value="SRAP-like"/>
</dbReference>
<protein>
    <recommendedName>
        <fullName evidence="2">Abasic site processing protein HMCES</fullName>
    </recommendedName>
    <alternativeName>
        <fullName evidence="9">Embryonic stem cell-specific 5-hydroxymethylcytosine-binding protein</fullName>
    </alternativeName>
    <alternativeName>
        <fullName evidence="10">Peptidase HMCES</fullName>
    </alternativeName>
    <alternativeName>
        <fullName evidence="11">SRAP domain-containing protein 1</fullName>
    </alternativeName>
</protein>
<evidence type="ECO:0000256" key="3">
    <source>
        <dbReference type="ARBA" id="ARBA00022670"/>
    </source>
</evidence>
<evidence type="ECO:0000256" key="9">
    <source>
        <dbReference type="ARBA" id="ARBA00030390"/>
    </source>
</evidence>
<evidence type="ECO:0000256" key="2">
    <source>
        <dbReference type="ARBA" id="ARBA00015888"/>
    </source>
</evidence>
<dbReference type="GO" id="GO:0006508">
    <property type="term" value="P:proteolysis"/>
    <property type="evidence" value="ECO:0007669"/>
    <property type="project" value="UniProtKB-KW"/>
</dbReference>
<dbReference type="Pfam" id="PF02586">
    <property type="entry name" value="SRAP"/>
    <property type="match status" value="1"/>
</dbReference>
<keyword evidence="5" id="KW-0378">Hydrolase</keyword>
<keyword evidence="3" id="KW-0645">Protease</keyword>
<accession>A0AAW2I3G4</accession>
<evidence type="ECO:0000256" key="6">
    <source>
        <dbReference type="ARBA" id="ARBA00023124"/>
    </source>
</evidence>
<organism evidence="12">
    <name type="scientific">Menopon gallinae</name>
    <name type="common">poultry shaft louse</name>
    <dbReference type="NCBI Taxonomy" id="328185"/>
    <lineage>
        <taxon>Eukaryota</taxon>
        <taxon>Metazoa</taxon>
        <taxon>Ecdysozoa</taxon>
        <taxon>Arthropoda</taxon>
        <taxon>Hexapoda</taxon>
        <taxon>Insecta</taxon>
        <taxon>Pterygota</taxon>
        <taxon>Neoptera</taxon>
        <taxon>Paraneoptera</taxon>
        <taxon>Psocodea</taxon>
        <taxon>Troctomorpha</taxon>
        <taxon>Phthiraptera</taxon>
        <taxon>Amblycera</taxon>
        <taxon>Menoponidae</taxon>
        <taxon>Menopon</taxon>
    </lineage>
</organism>
<evidence type="ECO:0000256" key="1">
    <source>
        <dbReference type="ARBA" id="ARBA00008136"/>
    </source>
</evidence>
<sequence length="282" mass="32472">MCGRTACTLAPENVQKALSYKPKKSSKYVKPEWREASNGGRNYKPSHNVCPTDITPVLISGAHFSCESERIIQPMMWGMIPPWHQGDYKSHKLSTNNCRIENLDSSKLYKKPFLQGQRCVVVCDGFYEWQTTKGKDKQPYFIYMPQVNDIKIEDEKTWSTDFNENEGWKGPNLLKMAALFDRWVSPEGEEIYSYSIITLESNETLSWLHHRMPAILDSDELVSSWLDFGHINGSNALELLKGVKLLTWHKVSTLVNNSRNKDVTCNKPLTEKYSSPMNHQFQ</sequence>
<reference evidence="12" key="1">
    <citation type="journal article" date="2024" name="Gigascience">
        <title>Chromosome-level genome of the poultry shaft louse Menopon gallinae provides insight into the host-switching and adaptive evolution of parasitic lice.</title>
        <authorList>
            <person name="Xu Y."/>
            <person name="Ma L."/>
            <person name="Liu S."/>
            <person name="Liang Y."/>
            <person name="Liu Q."/>
            <person name="He Z."/>
            <person name="Tian L."/>
            <person name="Duan Y."/>
            <person name="Cai W."/>
            <person name="Li H."/>
            <person name="Song F."/>
        </authorList>
    </citation>
    <scope>NUCLEOTIDE SEQUENCE</scope>
    <source>
        <strain evidence="12">Cailab_2023a</strain>
    </source>
</reference>
<dbReference type="PANTHER" id="PTHR13604:SF0">
    <property type="entry name" value="ABASIC SITE PROCESSING PROTEIN HMCES"/>
    <property type="match status" value="1"/>
</dbReference>
<dbReference type="InterPro" id="IPR003738">
    <property type="entry name" value="SRAP"/>
</dbReference>
<dbReference type="GO" id="GO:0016829">
    <property type="term" value="F:lyase activity"/>
    <property type="evidence" value="ECO:0007669"/>
    <property type="project" value="UniProtKB-KW"/>
</dbReference>
<dbReference type="EMBL" id="JARGDH010000002">
    <property type="protein sequence ID" value="KAL0276187.1"/>
    <property type="molecule type" value="Genomic_DNA"/>
</dbReference>
<comment type="caution">
    <text evidence="12">The sequence shown here is derived from an EMBL/GenBank/DDBJ whole genome shotgun (WGS) entry which is preliminary data.</text>
</comment>
<comment type="similarity">
    <text evidence="1">Belongs to the SOS response-associated peptidase family.</text>
</comment>
<dbReference type="SUPFAM" id="SSF143081">
    <property type="entry name" value="BB1717-like"/>
    <property type="match status" value="1"/>
</dbReference>
<dbReference type="AlphaFoldDB" id="A0AAW2I3G4"/>